<proteinExistence type="predicted"/>
<sequence length="106" mass="12285">MFKTVRLVNEDTVGYLKRVKAHQLRFAFDDIAYEGAVRKGIALLRANGITPSRLSFYVLIGFNRDETAIERMKVLQSYKVDVYPMIYKGHDGREPKLLEKLTETIF</sequence>
<evidence type="ECO:0008006" key="2">
    <source>
        <dbReference type="Google" id="ProtNLM"/>
    </source>
</evidence>
<dbReference type="AlphaFoldDB" id="X1GWR9"/>
<reference evidence="1" key="1">
    <citation type="journal article" date="2014" name="Front. Microbiol.">
        <title>High frequency of phylogenetically diverse reductive dehalogenase-homologous genes in deep subseafloor sedimentary metagenomes.</title>
        <authorList>
            <person name="Kawai M."/>
            <person name="Futagami T."/>
            <person name="Toyoda A."/>
            <person name="Takaki Y."/>
            <person name="Nishi S."/>
            <person name="Hori S."/>
            <person name="Arai W."/>
            <person name="Tsubouchi T."/>
            <person name="Morono Y."/>
            <person name="Uchiyama I."/>
            <person name="Ito T."/>
            <person name="Fujiyama A."/>
            <person name="Inagaki F."/>
            <person name="Takami H."/>
        </authorList>
    </citation>
    <scope>NUCLEOTIDE SEQUENCE</scope>
    <source>
        <strain evidence="1">Expedition CK06-06</strain>
    </source>
</reference>
<gene>
    <name evidence="1" type="ORF">S03H2_29290</name>
</gene>
<comment type="caution">
    <text evidence="1">The sequence shown here is derived from an EMBL/GenBank/DDBJ whole genome shotgun (WGS) entry which is preliminary data.</text>
</comment>
<protein>
    <recommendedName>
        <fullName evidence="2">Radical SAM core domain-containing protein</fullName>
    </recommendedName>
</protein>
<organism evidence="1">
    <name type="scientific">marine sediment metagenome</name>
    <dbReference type="NCBI Taxonomy" id="412755"/>
    <lineage>
        <taxon>unclassified sequences</taxon>
        <taxon>metagenomes</taxon>
        <taxon>ecological metagenomes</taxon>
    </lineage>
</organism>
<evidence type="ECO:0000313" key="1">
    <source>
        <dbReference type="EMBL" id="GAH61597.1"/>
    </source>
</evidence>
<accession>X1GWR9</accession>
<dbReference type="EMBL" id="BARU01017671">
    <property type="protein sequence ID" value="GAH61597.1"/>
    <property type="molecule type" value="Genomic_DNA"/>
</dbReference>
<feature type="non-terminal residue" evidence="1">
    <location>
        <position position="106"/>
    </location>
</feature>
<name>X1GWR9_9ZZZZ</name>